<dbReference type="Gene3D" id="1.10.1740.10">
    <property type="match status" value="1"/>
</dbReference>
<feature type="domain" description="RNA polymerase sigma factor 70 region 4 type 2" evidence="6">
    <location>
        <begin position="139"/>
        <end position="190"/>
    </location>
</feature>
<dbReference type="PANTHER" id="PTHR43133">
    <property type="entry name" value="RNA POLYMERASE ECF-TYPE SIGMA FACTO"/>
    <property type="match status" value="1"/>
</dbReference>
<feature type="domain" description="RNA polymerase sigma-70 region 2" evidence="5">
    <location>
        <begin position="43"/>
        <end position="103"/>
    </location>
</feature>
<dbReference type="OrthoDB" id="9150024at2"/>
<keyword evidence="3" id="KW-0731">Sigma factor</keyword>
<dbReference type="Pfam" id="PF04542">
    <property type="entry name" value="Sigma70_r2"/>
    <property type="match status" value="1"/>
</dbReference>
<keyword evidence="2" id="KW-0805">Transcription regulation</keyword>
<evidence type="ECO:0000256" key="2">
    <source>
        <dbReference type="ARBA" id="ARBA00023015"/>
    </source>
</evidence>
<dbReference type="InterPro" id="IPR013249">
    <property type="entry name" value="RNA_pol_sigma70_r4_t2"/>
</dbReference>
<dbReference type="RefSeq" id="WP_142713457.1">
    <property type="nucleotide sequence ID" value="NZ_FXTH01000003.1"/>
</dbReference>
<dbReference type="SUPFAM" id="SSF88946">
    <property type="entry name" value="Sigma2 domain of RNA polymerase sigma factors"/>
    <property type="match status" value="1"/>
</dbReference>
<dbReference type="GO" id="GO:0003677">
    <property type="term" value="F:DNA binding"/>
    <property type="evidence" value="ECO:0007669"/>
    <property type="project" value="InterPro"/>
</dbReference>
<protein>
    <submittedName>
        <fullName evidence="7">RNA polymerase sigma factor, sigma-70 family</fullName>
    </submittedName>
</protein>
<name>A0A521BMT9_9BACT</name>
<dbReference type="Pfam" id="PF08281">
    <property type="entry name" value="Sigma70_r4_2"/>
    <property type="match status" value="1"/>
</dbReference>
<dbReference type="InterPro" id="IPR013325">
    <property type="entry name" value="RNA_pol_sigma_r2"/>
</dbReference>
<proteinExistence type="inferred from homology"/>
<reference evidence="7 8" key="1">
    <citation type="submission" date="2017-05" db="EMBL/GenBank/DDBJ databases">
        <authorList>
            <person name="Varghese N."/>
            <person name="Submissions S."/>
        </authorList>
    </citation>
    <scope>NUCLEOTIDE SEQUENCE [LARGE SCALE GENOMIC DNA]</scope>
    <source>
        <strain evidence="7 8">DSM 21194</strain>
    </source>
</reference>
<evidence type="ECO:0000313" key="7">
    <source>
        <dbReference type="EMBL" id="SMO48467.1"/>
    </source>
</evidence>
<dbReference type="Gene3D" id="1.10.10.10">
    <property type="entry name" value="Winged helix-like DNA-binding domain superfamily/Winged helix DNA-binding domain"/>
    <property type="match status" value="1"/>
</dbReference>
<dbReference type="AlphaFoldDB" id="A0A521BMT9"/>
<dbReference type="PANTHER" id="PTHR43133:SF46">
    <property type="entry name" value="RNA POLYMERASE SIGMA-70 FACTOR ECF SUBFAMILY"/>
    <property type="match status" value="1"/>
</dbReference>
<comment type="similarity">
    <text evidence="1">Belongs to the sigma-70 factor family. ECF subfamily.</text>
</comment>
<evidence type="ECO:0000313" key="8">
    <source>
        <dbReference type="Proteomes" id="UP000317593"/>
    </source>
</evidence>
<evidence type="ECO:0000259" key="5">
    <source>
        <dbReference type="Pfam" id="PF04542"/>
    </source>
</evidence>
<evidence type="ECO:0000256" key="3">
    <source>
        <dbReference type="ARBA" id="ARBA00023082"/>
    </source>
</evidence>
<dbReference type="Proteomes" id="UP000317593">
    <property type="component" value="Unassembled WGS sequence"/>
</dbReference>
<dbReference type="InterPro" id="IPR039425">
    <property type="entry name" value="RNA_pol_sigma-70-like"/>
</dbReference>
<keyword evidence="4" id="KW-0804">Transcription</keyword>
<accession>A0A521BMT9</accession>
<evidence type="ECO:0000256" key="1">
    <source>
        <dbReference type="ARBA" id="ARBA00010641"/>
    </source>
</evidence>
<organism evidence="7 8">
    <name type="scientific">Fodinibius sediminis</name>
    <dbReference type="NCBI Taxonomy" id="1214077"/>
    <lineage>
        <taxon>Bacteria</taxon>
        <taxon>Pseudomonadati</taxon>
        <taxon>Balneolota</taxon>
        <taxon>Balneolia</taxon>
        <taxon>Balneolales</taxon>
        <taxon>Balneolaceae</taxon>
        <taxon>Fodinibius</taxon>
    </lineage>
</organism>
<evidence type="ECO:0000259" key="6">
    <source>
        <dbReference type="Pfam" id="PF08281"/>
    </source>
</evidence>
<dbReference type="InterPro" id="IPR013324">
    <property type="entry name" value="RNA_pol_sigma_r3/r4-like"/>
</dbReference>
<dbReference type="InterPro" id="IPR014284">
    <property type="entry name" value="RNA_pol_sigma-70_dom"/>
</dbReference>
<evidence type="ECO:0000256" key="4">
    <source>
        <dbReference type="ARBA" id="ARBA00023163"/>
    </source>
</evidence>
<dbReference type="SUPFAM" id="SSF88659">
    <property type="entry name" value="Sigma3 and sigma4 domains of RNA polymerase sigma factors"/>
    <property type="match status" value="1"/>
</dbReference>
<dbReference type="InterPro" id="IPR036388">
    <property type="entry name" value="WH-like_DNA-bd_sf"/>
</dbReference>
<dbReference type="GO" id="GO:0006352">
    <property type="term" value="P:DNA-templated transcription initiation"/>
    <property type="evidence" value="ECO:0007669"/>
    <property type="project" value="InterPro"/>
</dbReference>
<dbReference type="EMBL" id="FXTH01000003">
    <property type="protein sequence ID" value="SMO48467.1"/>
    <property type="molecule type" value="Genomic_DNA"/>
</dbReference>
<dbReference type="GO" id="GO:0016987">
    <property type="term" value="F:sigma factor activity"/>
    <property type="evidence" value="ECO:0007669"/>
    <property type="project" value="UniProtKB-KW"/>
</dbReference>
<gene>
    <name evidence="7" type="ORF">SAMN06265218_103233</name>
</gene>
<keyword evidence="8" id="KW-1185">Reference proteome</keyword>
<sequence>MFVHIDKPEYDRGSGTTDIDELWSHLRRGDERALSELYCVSYAWLFSYGYRIVPQEAFVKDAMQDLFLILWEKRNRINKARSVRSYLRSALRRLIFRRMRKQNNRTRRNHDYGQEHDVELRNMEELIIGFELDEERKKRLALAIRTLSKRQKEAIHLKYYDGFSNTEIAKIMDINKQSVYNHVSKAISKMQNFVQE</sequence>
<dbReference type="InterPro" id="IPR007627">
    <property type="entry name" value="RNA_pol_sigma70_r2"/>
</dbReference>
<dbReference type="NCBIfam" id="TIGR02937">
    <property type="entry name" value="sigma70-ECF"/>
    <property type="match status" value="1"/>
</dbReference>